<gene>
    <name evidence="1" type="ORF">Terrestrivirus4_184</name>
</gene>
<organism evidence="1">
    <name type="scientific">Terrestrivirus sp</name>
    <dbReference type="NCBI Taxonomy" id="2487775"/>
    <lineage>
        <taxon>Viruses</taxon>
        <taxon>Varidnaviria</taxon>
        <taxon>Bamfordvirae</taxon>
        <taxon>Nucleocytoviricota</taxon>
        <taxon>Megaviricetes</taxon>
        <taxon>Imitervirales</taxon>
        <taxon>Mimiviridae</taxon>
        <taxon>Klosneuvirinae</taxon>
    </lineage>
</organism>
<sequence length="297" mass="34781">MSITIIVTTSAIQSHPSTEVIDQVINSFSHFTSSVNIAEIVIVCDGYNITNNDNDVNSKACKISQEIADNYEIYLDKLKESYPGPLHRIIRRKQHYGFARNLKFVLDRVMTKYVLVIQHDWEFVKPIDMGKLVRAMDDNNKINYINFISSSTTNYLTKMFKVNKGYNHKIDLNIVEKNNEKFGIPIVPLMFWYDKPHLCRTDFYKYFVFGKSHYNYKNHNIIKVKSFVEDSFGNLILDNVKVRGLSEHSNYGTYLFYETPNEEHLRHINGRGFITQEQRTELIQKNKNINKNNQSII</sequence>
<reference evidence="1" key="1">
    <citation type="submission" date="2018-10" db="EMBL/GenBank/DDBJ databases">
        <title>Hidden diversity of soil giant viruses.</title>
        <authorList>
            <person name="Schulz F."/>
            <person name="Alteio L."/>
            <person name="Goudeau D."/>
            <person name="Ryan E.M."/>
            <person name="Malmstrom R.R."/>
            <person name="Blanchard J."/>
            <person name="Woyke T."/>
        </authorList>
    </citation>
    <scope>NUCLEOTIDE SEQUENCE</scope>
    <source>
        <strain evidence="1">TEV1</strain>
    </source>
</reference>
<dbReference type="InterPro" id="IPR029044">
    <property type="entry name" value="Nucleotide-diphossugar_trans"/>
</dbReference>
<proteinExistence type="predicted"/>
<dbReference type="EMBL" id="MK071982">
    <property type="protein sequence ID" value="AYV76136.1"/>
    <property type="molecule type" value="Genomic_DNA"/>
</dbReference>
<evidence type="ECO:0000313" key="1">
    <source>
        <dbReference type="EMBL" id="AYV76136.1"/>
    </source>
</evidence>
<name>A0A3G4ZMQ9_9VIRU</name>
<accession>A0A3G4ZMQ9</accession>
<protein>
    <submittedName>
        <fullName evidence="1">Uncharacterized protein</fullName>
    </submittedName>
</protein>
<dbReference type="SUPFAM" id="SSF53448">
    <property type="entry name" value="Nucleotide-diphospho-sugar transferases"/>
    <property type="match status" value="1"/>
</dbReference>